<gene>
    <name evidence="5" type="primary">araC</name>
    <name evidence="5" type="ORF">Pla108_18480</name>
</gene>
<protein>
    <submittedName>
        <fullName evidence="5">Arabinose operon regulatory protein</fullName>
    </submittedName>
</protein>
<dbReference type="PROSITE" id="PS01124">
    <property type="entry name" value="HTH_ARAC_FAMILY_2"/>
    <property type="match status" value="1"/>
</dbReference>
<feature type="domain" description="HTH araC/xylS-type" evidence="4">
    <location>
        <begin position="251"/>
        <end position="350"/>
    </location>
</feature>
<dbReference type="InterPro" id="IPR037923">
    <property type="entry name" value="HTH-like"/>
</dbReference>
<dbReference type="EMBL" id="SJPR01000002">
    <property type="protein sequence ID" value="TWT97696.1"/>
    <property type="molecule type" value="Genomic_DNA"/>
</dbReference>
<dbReference type="Pfam" id="PF02311">
    <property type="entry name" value="AraC_binding"/>
    <property type="match status" value="1"/>
</dbReference>
<dbReference type="InterPro" id="IPR018060">
    <property type="entry name" value="HTH_AraC"/>
</dbReference>
<evidence type="ECO:0000313" key="5">
    <source>
        <dbReference type="EMBL" id="TWT97696.1"/>
    </source>
</evidence>
<dbReference type="SUPFAM" id="SSF51215">
    <property type="entry name" value="Regulatory protein AraC"/>
    <property type="match status" value="1"/>
</dbReference>
<dbReference type="GO" id="GO:0003700">
    <property type="term" value="F:DNA-binding transcription factor activity"/>
    <property type="evidence" value="ECO:0007669"/>
    <property type="project" value="InterPro"/>
</dbReference>
<keyword evidence="3" id="KW-0804">Transcription</keyword>
<dbReference type="RefSeq" id="WP_146444609.1">
    <property type="nucleotide sequence ID" value="NZ_SJPR01000002.1"/>
</dbReference>
<dbReference type="SMART" id="SM00342">
    <property type="entry name" value="HTH_ARAC"/>
    <property type="match status" value="1"/>
</dbReference>
<comment type="caution">
    <text evidence="5">The sequence shown here is derived from an EMBL/GenBank/DDBJ whole genome shotgun (WGS) entry which is preliminary data.</text>
</comment>
<reference evidence="5 6" key="1">
    <citation type="submission" date="2019-02" db="EMBL/GenBank/DDBJ databases">
        <title>Deep-cultivation of Planctomycetes and their phenomic and genomic characterization uncovers novel biology.</title>
        <authorList>
            <person name="Wiegand S."/>
            <person name="Jogler M."/>
            <person name="Boedeker C."/>
            <person name="Pinto D."/>
            <person name="Vollmers J."/>
            <person name="Rivas-Marin E."/>
            <person name="Kohn T."/>
            <person name="Peeters S.H."/>
            <person name="Heuer A."/>
            <person name="Rast P."/>
            <person name="Oberbeckmann S."/>
            <person name="Bunk B."/>
            <person name="Jeske O."/>
            <person name="Meyerdierks A."/>
            <person name="Storesund J.E."/>
            <person name="Kallscheuer N."/>
            <person name="Luecker S."/>
            <person name="Lage O.M."/>
            <person name="Pohl T."/>
            <person name="Merkel B.J."/>
            <person name="Hornburger P."/>
            <person name="Mueller R.-W."/>
            <person name="Bruemmer F."/>
            <person name="Labrenz M."/>
            <person name="Spormann A.M."/>
            <person name="Op Den Camp H."/>
            <person name="Overmann J."/>
            <person name="Amann R."/>
            <person name="Jetten M.S.M."/>
            <person name="Mascher T."/>
            <person name="Medema M.H."/>
            <person name="Devos D.P."/>
            <person name="Kaster A.-K."/>
            <person name="Ovreas L."/>
            <person name="Rohde M."/>
            <person name="Galperin M.Y."/>
            <person name="Jogler C."/>
        </authorList>
    </citation>
    <scope>NUCLEOTIDE SEQUENCE [LARGE SCALE GENOMIC DNA]</scope>
    <source>
        <strain evidence="5 6">Pla108</strain>
    </source>
</reference>
<evidence type="ECO:0000256" key="3">
    <source>
        <dbReference type="ARBA" id="ARBA00023163"/>
    </source>
</evidence>
<dbReference type="InterPro" id="IPR018062">
    <property type="entry name" value="HTH_AraC-typ_CS"/>
</dbReference>
<evidence type="ECO:0000256" key="2">
    <source>
        <dbReference type="ARBA" id="ARBA00023125"/>
    </source>
</evidence>
<name>A0A5C6AE48_9BACT</name>
<dbReference type="Pfam" id="PF12833">
    <property type="entry name" value="HTH_18"/>
    <property type="match status" value="1"/>
</dbReference>
<accession>A0A5C6AE48</accession>
<sequence>MLTTYPEVSIGRSKGVSPLLRSASTGVFGVASPARPSLPRLKPLPLGKSFFRYLPEDAALPPRTSRLLGVGRAKLGPGEGSPRCGHPKLYSFDWRAGRILPEHQIILLTNAAGEFESEETGRVRLVGDVLLFLFPGVWHRYRPLAGGGWDERWVSLQGGALRKRLALAEITPANPVFGLAGADRLVNAFDGLSEAILKRASARGVGVGPLVNQVVNESIRQAADVPVSTEDLIVMNASGMNEQPIEDDIVKQALEIIWNHQHSPPLGVSDVAKQLPVTRRTLDRKFSESLGRTVLDEINACRLSRAKRLLAETDSPVKAVAYLAGFPSRERLRLAFLQNEGMPPSEYREAAKRNLVEREID</sequence>
<dbReference type="InterPro" id="IPR003313">
    <property type="entry name" value="AraC-bd"/>
</dbReference>
<dbReference type="PANTHER" id="PTHR43280">
    <property type="entry name" value="ARAC-FAMILY TRANSCRIPTIONAL REGULATOR"/>
    <property type="match status" value="1"/>
</dbReference>
<dbReference type="Proteomes" id="UP000317421">
    <property type="component" value="Unassembled WGS sequence"/>
</dbReference>
<dbReference type="InterPro" id="IPR009057">
    <property type="entry name" value="Homeodomain-like_sf"/>
</dbReference>
<evidence type="ECO:0000256" key="1">
    <source>
        <dbReference type="ARBA" id="ARBA00023015"/>
    </source>
</evidence>
<dbReference type="PANTHER" id="PTHR43280:SF2">
    <property type="entry name" value="HTH-TYPE TRANSCRIPTIONAL REGULATOR EXSA"/>
    <property type="match status" value="1"/>
</dbReference>
<dbReference type="Gene3D" id="1.10.10.60">
    <property type="entry name" value="Homeodomain-like"/>
    <property type="match status" value="1"/>
</dbReference>
<evidence type="ECO:0000259" key="4">
    <source>
        <dbReference type="PROSITE" id="PS01124"/>
    </source>
</evidence>
<keyword evidence="2" id="KW-0238">DNA-binding</keyword>
<keyword evidence="6" id="KW-1185">Reference proteome</keyword>
<proteinExistence type="predicted"/>
<dbReference type="AlphaFoldDB" id="A0A5C6AE48"/>
<keyword evidence="1" id="KW-0805">Transcription regulation</keyword>
<dbReference type="SUPFAM" id="SSF46689">
    <property type="entry name" value="Homeodomain-like"/>
    <property type="match status" value="1"/>
</dbReference>
<organism evidence="5 6">
    <name type="scientific">Botrimarina colliarenosi</name>
    <dbReference type="NCBI Taxonomy" id="2528001"/>
    <lineage>
        <taxon>Bacteria</taxon>
        <taxon>Pseudomonadati</taxon>
        <taxon>Planctomycetota</taxon>
        <taxon>Planctomycetia</taxon>
        <taxon>Pirellulales</taxon>
        <taxon>Lacipirellulaceae</taxon>
        <taxon>Botrimarina</taxon>
    </lineage>
</organism>
<dbReference type="PROSITE" id="PS00041">
    <property type="entry name" value="HTH_ARAC_FAMILY_1"/>
    <property type="match status" value="1"/>
</dbReference>
<dbReference type="GO" id="GO:0043565">
    <property type="term" value="F:sequence-specific DNA binding"/>
    <property type="evidence" value="ECO:0007669"/>
    <property type="project" value="InterPro"/>
</dbReference>
<dbReference type="OrthoDB" id="9805730at2"/>
<evidence type="ECO:0000313" key="6">
    <source>
        <dbReference type="Proteomes" id="UP000317421"/>
    </source>
</evidence>